<organism evidence="2 3">
    <name type="scientific">Gigaspora margarita</name>
    <dbReference type="NCBI Taxonomy" id="4874"/>
    <lineage>
        <taxon>Eukaryota</taxon>
        <taxon>Fungi</taxon>
        <taxon>Fungi incertae sedis</taxon>
        <taxon>Mucoromycota</taxon>
        <taxon>Glomeromycotina</taxon>
        <taxon>Glomeromycetes</taxon>
        <taxon>Diversisporales</taxon>
        <taxon>Gigasporaceae</taxon>
        <taxon>Gigaspora</taxon>
    </lineage>
</organism>
<comment type="caution">
    <text evidence="2">The sequence shown here is derived from an EMBL/GenBank/DDBJ whole genome shotgun (WGS) entry which is preliminary data.</text>
</comment>
<accession>A0ABN7VX10</accession>
<feature type="region of interest" description="Disordered" evidence="1">
    <location>
        <begin position="85"/>
        <end position="111"/>
    </location>
</feature>
<dbReference type="InterPro" id="IPR021109">
    <property type="entry name" value="Peptidase_aspartic_dom_sf"/>
</dbReference>
<name>A0ABN7VX10_GIGMA</name>
<feature type="non-terminal residue" evidence="2">
    <location>
        <position position="383"/>
    </location>
</feature>
<dbReference type="Proteomes" id="UP000789901">
    <property type="component" value="Unassembled WGS sequence"/>
</dbReference>
<dbReference type="Gene3D" id="2.40.70.10">
    <property type="entry name" value="Acid Proteases"/>
    <property type="match status" value="1"/>
</dbReference>
<dbReference type="Pfam" id="PF08284">
    <property type="entry name" value="RVP_2"/>
    <property type="match status" value="1"/>
</dbReference>
<sequence length="383" mass="43745">MDRFLDIDNNNEPNGPEEYVSWKCPEKNQDSDQQLNNNERQRPEDRSMNSDKNRPTVDESESAFILKNPSNETIIEVYAAKRRKENNGEATEVKTPELSKEESKDHVHKGRKVIAKKTLAPNIRKEITKITRARRIITSKVADFCIKQDKNLKTTSMYCEAQVKGQPILLIINSGSSGCVVSANFLKEVGISIDHPLTVLMIKVHEEQKCPLGEVNEFPVIVEGKTITSRAIVSDAGNYTVIVRNDWLKKKEIEEESTLDEKAGSKSEEEEYKDESLINETYFYIKLRKANDKPKICEICLKVDHNDDLCSLTMKQEVEIKNLLKEYNDVFKEETGQLGRTAIIQHEIIIEGGLPNKQRFYPTSKPEYEFIGAEICQMEEAGI</sequence>
<feature type="region of interest" description="Disordered" evidence="1">
    <location>
        <begin position="1"/>
        <end position="65"/>
    </location>
</feature>
<feature type="compositionally biased region" description="Basic and acidic residues" evidence="1">
    <location>
        <begin position="39"/>
        <end position="57"/>
    </location>
</feature>
<dbReference type="EMBL" id="CAJVQB010024647">
    <property type="protein sequence ID" value="CAG8804608.1"/>
    <property type="molecule type" value="Genomic_DNA"/>
</dbReference>
<reference evidence="2 3" key="1">
    <citation type="submission" date="2021-06" db="EMBL/GenBank/DDBJ databases">
        <authorList>
            <person name="Kallberg Y."/>
            <person name="Tangrot J."/>
            <person name="Rosling A."/>
        </authorList>
    </citation>
    <scope>NUCLEOTIDE SEQUENCE [LARGE SCALE GENOMIC DNA]</scope>
    <source>
        <strain evidence="2 3">120-4 pot B 10/14</strain>
    </source>
</reference>
<gene>
    <name evidence="2" type="ORF">GMARGA_LOCUS23902</name>
</gene>
<protein>
    <submittedName>
        <fullName evidence="2">3126_t:CDS:1</fullName>
    </submittedName>
</protein>
<proteinExistence type="predicted"/>
<evidence type="ECO:0000313" key="3">
    <source>
        <dbReference type="Proteomes" id="UP000789901"/>
    </source>
</evidence>
<keyword evidence="3" id="KW-1185">Reference proteome</keyword>
<evidence type="ECO:0000256" key="1">
    <source>
        <dbReference type="SAM" id="MobiDB-lite"/>
    </source>
</evidence>
<evidence type="ECO:0000313" key="2">
    <source>
        <dbReference type="EMBL" id="CAG8804608.1"/>
    </source>
</evidence>
<feature type="compositionally biased region" description="Basic and acidic residues" evidence="1">
    <location>
        <begin position="85"/>
        <end position="105"/>
    </location>
</feature>